<organism evidence="1">
    <name type="scientific">Fervidobacterium thailandense</name>
    <dbReference type="NCBI Taxonomy" id="1008305"/>
    <lineage>
        <taxon>Bacteria</taxon>
        <taxon>Thermotogati</taxon>
        <taxon>Thermotogota</taxon>
        <taxon>Thermotogae</taxon>
        <taxon>Thermotogales</taxon>
        <taxon>Fervidobacteriaceae</taxon>
        <taxon>Fervidobacterium</taxon>
    </lineage>
</organism>
<sequence>METEKLVVMMVNDILYYLLKKGAHIVDSEIVASSRDFYILIEANVPSENKEVVEKDMKILSKIKDHPELKYYSALSQQVGGLEGIYTIAPYIRKIDFDFAENGLRLEIFVMR</sequence>
<evidence type="ECO:0000313" key="1">
    <source>
        <dbReference type="EMBL" id="HGU40102.1"/>
    </source>
</evidence>
<gene>
    <name evidence="1" type="ORF">ENT77_02770</name>
</gene>
<dbReference type="EMBL" id="DSZY01000013">
    <property type="protein sequence ID" value="HGU40102.1"/>
    <property type="molecule type" value="Genomic_DNA"/>
</dbReference>
<name>A0A7C4RVI7_9BACT</name>
<reference evidence="1" key="1">
    <citation type="journal article" date="2020" name="mSystems">
        <title>Genome- and Community-Level Interaction Insights into Carbon Utilization and Element Cycling Functions of Hydrothermarchaeota in Hydrothermal Sediment.</title>
        <authorList>
            <person name="Zhou Z."/>
            <person name="Liu Y."/>
            <person name="Xu W."/>
            <person name="Pan J."/>
            <person name="Luo Z.H."/>
            <person name="Li M."/>
        </authorList>
    </citation>
    <scope>NUCLEOTIDE SEQUENCE [LARGE SCALE GENOMIC DNA]</scope>
    <source>
        <strain evidence="1">SpSt-609</strain>
    </source>
</reference>
<protein>
    <recommendedName>
        <fullName evidence="2">Na+-translocating membrane potential-generating system MpsC domain-containing protein</fullName>
    </recommendedName>
</protein>
<comment type="caution">
    <text evidence="1">The sequence shown here is derived from an EMBL/GenBank/DDBJ whole genome shotgun (WGS) entry which is preliminary data.</text>
</comment>
<evidence type="ECO:0008006" key="2">
    <source>
        <dbReference type="Google" id="ProtNLM"/>
    </source>
</evidence>
<accession>A0A7C4RVI7</accession>
<proteinExistence type="predicted"/>
<dbReference type="AlphaFoldDB" id="A0A7C4RVI7"/>